<dbReference type="Proteomes" id="UP000050509">
    <property type="component" value="Unassembled WGS sequence"/>
</dbReference>
<protein>
    <recommendedName>
        <fullName evidence="3">BrxE family protein</fullName>
    </recommendedName>
</protein>
<reference evidence="1 2" key="1">
    <citation type="submission" date="2015-09" db="EMBL/GenBank/DDBJ databases">
        <title>Draft genome sequence of Kouleothrix aurantiaca JCM 19913.</title>
        <authorList>
            <person name="Hemp J."/>
        </authorList>
    </citation>
    <scope>NUCLEOTIDE SEQUENCE [LARGE SCALE GENOMIC DNA]</scope>
    <source>
        <strain evidence="1 2">COM-B</strain>
    </source>
</reference>
<proteinExistence type="predicted"/>
<evidence type="ECO:0000313" key="1">
    <source>
        <dbReference type="EMBL" id="KPV48089.1"/>
    </source>
</evidence>
<sequence>MKPTHLEHIALLRASVGYLGEREQYAWWQCSFFSPQSHAFLAPVFGRTQLLAQATGVTRAASRVHDERIGVGRVFHLFRLPEDIEQGIHQALHQPVVAQRVGTMVMDKVVTLQYLQDVARATSAAGVGPTRIGDASELRTARTWRTVAAQYAHAFTTGDAVFPFFTDQP</sequence>
<evidence type="ECO:0000313" key="2">
    <source>
        <dbReference type="Proteomes" id="UP000050509"/>
    </source>
</evidence>
<dbReference type="Pfam" id="PF26412">
    <property type="entry name" value="BrxE"/>
    <property type="match status" value="1"/>
</dbReference>
<evidence type="ECO:0008006" key="3">
    <source>
        <dbReference type="Google" id="ProtNLM"/>
    </source>
</evidence>
<dbReference type="NCBIfam" id="NF033447">
    <property type="entry name" value="BrxE_fam"/>
    <property type="match status" value="1"/>
</dbReference>
<dbReference type="AlphaFoldDB" id="A0A0P9CQX7"/>
<comment type="caution">
    <text evidence="1">The sequence shown here is derived from an EMBL/GenBank/DDBJ whole genome shotgun (WGS) entry which is preliminary data.</text>
</comment>
<gene>
    <name evidence="1" type="ORF">SE17_39935</name>
</gene>
<keyword evidence="2" id="KW-1185">Reference proteome</keyword>
<organism evidence="1 2">
    <name type="scientific">Kouleothrix aurantiaca</name>
    <dbReference type="NCBI Taxonomy" id="186479"/>
    <lineage>
        <taxon>Bacteria</taxon>
        <taxon>Bacillati</taxon>
        <taxon>Chloroflexota</taxon>
        <taxon>Chloroflexia</taxon>
        <taxon>Chloroflexales</taxon>
        <taxon>Roseiflexineae</taxon>
        <taxon>Roseiflexaceae</taxon>
        <taxon>Kouleothrix</taxon>
    </lineage>
</organism>
<name>A0A0P9CQX7_9CHLR</name>
<accession>A0A0P9CQX7</accession>
<dbReference type="InterPro" id="IPR058690">
    <property type="entry name" value="BrxE"/>
</dbReference>
<dbReference type="EMBL" id="LJCR01002956">
    <property type="protein sequence ID" value="KPV48089.1"/>
    <property type="molecule type" value="Genomic_DNA"/>
</dbReference>